<organism evidence="1 2">
    <name type="scientific">Trifolium medium</name>
    <dbReference type="NCBI Taxonomy" id="97028"/>
    <lineage>
        <taxon>Eukaryota</taxon>
        <taxon>Viridiplantae</taxon>
        <taxon>Streptophyta</taxon>
        <taxon>Embryophyta</taxon>
        <taxon>Tracheophyta</taxon>
        <taxon>Spermatophyta</taxon>
        <taxon>Magnoliopsida</taxon>
        <taxon>eudicotyledons</taxon>
        <taxon>Gunneridae</taxon>
        <taxon>Pentapetalae</taxon>
        <taxon>rosids</taxon>
        <taxon>fabids</taxon>
        <taxon>Fabales</taxon>
        <taxon>Fabaceae</taxon>
        <taxon>Papilionoideae</taxon>
        <taxon>50 kb inversion clade</taxon>
        <taxon>NPAAA clade</taxon>
        <taxon>Hologalegina</taxon>
        <taxon>IRL clade</taxon>
        <taxon>Trifolieae</taxon>
        <taxon>Trifolium</taxon>
    </lineage>
</organism>
<evidence type="ECO:0000313" key="2">
    <source>
        <dbReference type="Proteomes" id="UP000265520"/>
    </source>
</evidence>
<protein>
    <submittedName>
        <fullName evidence="1">Uncharacterized protein</fullName>
    </submittedName>
</protein>
<dbReference type="Proteomes" id="UP000265520">
    <property type="component" value="Unassembled WGS sequence"/>
</dbReference>
<accession>A0A392TRU3</accession>
<feature type="non-terminal residue" evidence="1">
    <location>
        <position position="43"/>
    </location>
</feature>
<dbReference type="EMBL" id="LXQA010626612">
    <property type="protein sequence ID" value="MCI62856.1"/>
    <property type="molecule type" value="Genomic_DNA"/>
</dbReference>
<comment type="caution">
    <text evidence="1">The sequence shown here is derived from an EMBL/GenBank/DDBJ whole genome shotgun (WGS) entry which is preliminary data.</text>
</comment>
<keyword evidence="2" id="KW-1185">Reference proteome</keyword>
<reference evidence="1 2" key="1">
    <citation type="journal article" date="2018" name="Front. Plant Sci.">
        <title>Red Clover (Trifolium pratense) and Zigzag Clover (T. medium) - A Picture of Genomic Similarities and Differences.</title>
        <authorList>
            <person name="Dluhosova J."/>
            <person name="Istvanek J."/>
            <person name="Nedelnik J."/>
            <person name="Repkova J."/>
        </authorList>
    </citation>
    <scope>NUCLEOTIDE SEQUENCE [LARGE SCALE GENOMIC DNA]</scope>
    <source>
        <strain evidence="2">cv. 10/8</strain>
        <tissue evidence="1">Leaf</tissue>
    </source>
</reference>
<dbReference type="AlphaFoldDB" id="A0A392TRU3"/>
<evidence type="ECO:0000313" key="1">
    <source>
        <dbReference type="EMBL" id="MCI62856.1"/>
    </source>
</evidence>
<sequence length="43" mass="4659">MARSAVVCRLWRCVSGGGAARSLPGAARARDIYIADLFCFSRQ</sequence>
<proteinExistence type="predicted"/>
<name>A0A392TRU3_9FABA</name>